<keyword evidence="1" id="KW-0614">Plasmid</keyword>
<evidence type="ECO:0000313" key="1">
    <source>
        <dbReference type="EMBL" id="BAO18834.1"/>
    </source>
</evidence>
<dbReference type="EMBL" id="AB853026">
    <property type="protein sequence ID" value="BAO18834.1"/>
    <property type="molecule type" value="Genomic_DNA"/>
</dbReference>
<name>V5YNJ6_9BURK</name>
<dbReference type="AlphaFoldDB" id="V5YNJ6"/>
<geneLocation type="plasmid" evidence="1">
    <name>pM7012</name>
</geneLocation>
<protein>
    <submittedName>
        <fullName evidence="1">Uncharacterized protein</fullName>
    </submittedName>
</protein>
<accession>V5YNJ6</accession>
<proteinExistence type="predicted"/>
<reference evidence="1" key="2">
    <citation type="submission" date="2024-06" db="EMBL/GenBank/DDBJ databases">
        <authorList>
            <person name="Sakai Y."/>
            <person name="Fujii T."/>
        </authorList>
    </citation>
    <scope>NUCLEOTIDE SEQUENCE</scope>
    <source>
        <strain evidence="1">M701</strain>
        <plasmid evidence="1">pM7012</plasmid>
    </source>
</reference>
<sequence>MRFCICQVAMQLYWFARFVNFQGSHVMRVMNGCSLQLLVVASLALSRSVFAAEPVAHFDNVGYSMCFVDAESAVKAARLAGQTGEGVEQLMRMQYIGKASPEQIRLALLAKSSLDVITERKATVARRDDLQQTMAQMHPAEDEIHHLPDGNAELVGFLAGVCYQSGIHGR</sequence>
<organism evidence="1">
    <name type="scientific">Burkholderia sp. M701</name>
    <dbReference type="NCBI Taxonomy" id="326454"/>
    <lineage>
        <taxon>Bacteria</taxon>
        <taxon>Pseudomonadati</taxon>
        <taxon>Pseudomonadota</taxon>
        <taxon>Betaproteobacteria</taxon>
        <taxon>Burkholderiales</taxon>
        <taxon>Burkholderiaceae</taxon>
        <taxon>Burkholderia</taxon>
    </lineage>
</organism>
<reference evidence="1" key="1">
    <citation type="journal article" date="2014" name="Microbiology">
        <title>A 2,4-dichlorophenoxyacetic acid degradation plasmid pM7012 discloses distribution of an unclassified megaplasmid group across bacterial species.</title>
        <authorList>
            <person name="Sakai Y."/>
            <person name="Ogawa N."/>
            <person name="Shimomura Y."/>
            <person name="Fujii T."/>
        </authorList>
    </citation>
    <scope>NUCLEOTIDE SEQUENCE</scope>
    <source>
        <strain evidence="1">M701</strain>
    </source>
</reference>